<dbReference type="GO" id="GO:0005096">
    <property type="term" value="F:GTPase activator activity"/>
    <property type="evidence" value="ECO:0007669"/>
    <property type="project" value="UniProtKB-KW"/>
</dbReference>
<feature type="region of interest" description="Disordered" evidence="4">
    <location>
        <begin position="950"/>
        <end position="997"/>
    </location>
</feature>
<evidence type="ECO:0000256" key="2">
    <source>
        <dbReference type="ARBA" id="ARBA00022737"/>
    </source>
</evidence>
<evidence type="ECO:0000313" key="8">
    <source>
        <dbReference type="Proteomes" id="UP000245119"/>
    </source>
</evidence>
<dbReference type="CDD" id="cd13354">
    <property type="entry name" value="PH-GRAM2_TCB1D9_TCB1D9B"/>
    <property type="match status" value="1"/>
</dbReference>
<dbReference type="PROSITE" id="PS00018">
    <property type="entry name" value="EF_HAND_1"/>
    <property type="match status" value="1"/>
</dbReference>
<dbReference type="SMART" id="SM00164">
    <property type="entry name" value="TBC"/>
    <property type="match status" value="1"/>
</dbReference>
<dbReference type="Gene3D" id="1.10.238.10">
    <property type="entry name" value="EF-hand"/>
    <property type="match status" value="1"/>
</dbReference>
<dbReference type="STRING" id="400727.A0A2T7PJ41"/>
<keyword evidence="1" id="KW-0343">GTPase activation</keyword>
<protein>
    <recommendedName>
        <fullName evidence="9">TBC1 domain family member 9</fullName>
    </recommendedName>
</protein>
<dbReference type="Pfam" id="PF02893">
    <property type="entry name" value="GRAM"/>
    <property type="match status" value="2"/>
</dbReference>
<dbReference type="Pfam" id="PF00566">
    <property type="entry name" value="RabGAP-TBC"/>
    <property type="match status" value="1"/>
</dbReference>
<dbReference type="Gene3D" id="1.10.8.270">
    <property type="entry name" value="putative rabgap domain of human tbc1 domain family member 14 like domains"/>
    <property type="match status" value="1"/>
</dbReference>
<feature type="domain" description="Rab-GAP TBC" evidence="5">
    <location>
        <begin position="445"/>
        <end position="632"/>
    </location>
</feature>
<dbReference type="InterPro" id="IPR011993">
    <property type="entry name" value="PH-like_dom_sf"/>
</dbReference>
<organism evidence="7 8">
    <name type="scientific">Pomacea canaliculata</name>
    <name type="common">Golden apple snail</name>
    <dbReference type="NCBI Taxonomy" id="400727"/>
    <lineage>
        <taxon>Eukaryota</taxon>
        <taxon>Metazoa</taxon>
        <taxon>Spiralia</taxon>
        <taxon>Lophotrochozoa</taxon>
        <taxon>Mollusca</taxon>
        <taxon>Gastropoda</taxon>
        <taxon>Caenogastropoda</taxon>
        <taxon>Architaenioglossa</taxon>
        <taxon>Ampullarioidea</taxon>
        <taxon>Ampullariidae</taxon>
        <taxon>Pomacea</taxon>
    </lineage>
</organism>
<evidence type="ECO:0000256" key="1">
    <source>
        <dbReference type="ARBA" id="ARBA00022468"/>
    </source>
</evidence>
<feature type="compositionally biased region" description="Polar residues" evidence="4">
    <location>
        <begin position="1264"/>
        <end position="1280"/>
    </location>
</feature>
<dbReference type="SUPFAM" id="SSF47923">
    <property type="entry name" value="Ypt/Rab-GAP domain of gyp1p"/>
    <property type="match status" value="2"/>
</dbReference>
<dbReference type="GO" id="GO:0003008">
    <property type="term" value="P:system process"/>
    <property type="evidence" value="ECO:0007669"/>
    <property type="project" value="UniProtKB-ARBA"/>
</dbReference>
<accession>A0A2T7PJ41</accession>
<dbReference type="FunFam" id="2.30.29.30:FF:000013">
    <property type="entry name" value="Putative TBC1 domain family member 8B"/>
    <property type="match status" value="1"/>
</dbReference>
<name>A0A2T7PJ41_POMCA</name>
<keyword evidence="2" id="KW-0677">Repeat</keyword>
<proteinExistence type="predicted"/>
<evidence type="ECO:0000313" key="7">
    <source>
        <dbReference type="EMBL" id="PVD33410.1"/>
    </source>
</evidence>
<feature type="compositionally biased region" description="Low complexity" evidence="4">
    <location>
        <begin position="954"/>
        <end position="964"/>
    </location>
</feature>
<sequence>MWVKPEEVLLANALWATDRANPFFVLQRRKGYGGGGLTGLLVGTLDTVLDNRTLPYRILLQTAGSEVSYTVAIASNRKEITRDWEWLEQHLLQTLAAFENEEDVTDFVKCKIESLVANKEQPLEASTPDAEVEDLTASSKKFMKRFNMPREEKLVNYYSCSYWKGSVPRQGWLYLSVNHLCFYSLLMGREAKVILRWTDITKLERDNNMIFPDTIKVSTREKSYFFSMLVHINETFSLMQQLANIAMKQLMFEGGFQEERFTSSTSAKKKKKVSNLKRDLDAKSRSERFRAAFKLPATEKLDGDEDCNLWTPYNKQHVSGRLYISQNFICFMSRVQNLVLLVIPMSEILVAEKIDNSTSGGFITNAILITTKGKMNFTFSQFKDRSFILEKISTLLSRQNVPQSEDEMSSHEVAKEHLWDLHFSEYGRGVCMYRTHATHELVLKGIPEKYRGEMWMVFSGAVNEMAMHPGYYAQLVQQTAGKSNLATEEIERDLHRSLPEHPAFQTDLGIGALRRVLTAYAWRNPNIGYCQAMNIVTSVLLLYVSEEEAFWLLTAVCERLLPDYYNTRVVGALVDQGVFGELVKEYIPSLHQRLESLGLLSMISLSWFLTVFLSVIPFGCAVNILDCFFYDGARVIFQLSLTILENRKEQLLNCNEDGEAMLILNDYLERIHNPDSSSTLPRQTSPGGHYVQTSVGTFVKVLSEEEKVDVRDLVQESYKQFWSISNRDIDRLRLKHRLLVVQKIEDTVMRNIVRSVASDTLFEGKELEELYILFKEEYLSSCYWRTSPQPVDTSDKYDPSRPYYELYRVDFEQFRTLFLALAPQATGPRAPTLALKVFRYLDADQDNMINFKEFVSVLGVLCRGNPTQRLRLLYLLHLPPALLPSDPLDDMLGSPQSDGTEAGMEATEYFDVDGFDEDSSAADGGDLELPMVIESEFQVLPNQATSSYSFMTASSETSESSSESVLKQGETSGQNQMSVPDALQTPDNDGEKHPPEELLPNAICGGLGEETENEVPQFELLGSSDGGAIALTEMASALTVADKKPISRGSVVHKTWDQSPRRPTDSFDFQKLPRLNQIQFIQLLKTLYDMFTDLSQEQALYHSLATVGTLLLHLGDVGKQFYTNGSVSGETTVLSTSTSSGSLLNHLPHSTSMDSQGDVFTFGSLPSDSVMDNPSLNSQGDKKQPQKNLGDTDVTGDAMESKLSPIQDTQVSSELQAGGERLGMGEAATVTKGEYLGLETRRENVMRQSDPDDYEEEGKMARSPSESQHISTSSSRPDETWSISFQQFLATMSVRRQKGA</sequence>
<comment type="caution">
    <text evidence="7">The sequence shown here is derived from an EMBL/GenBank/DDBJ whole genome shotgun (WGS) entry which is preliminary data.</text>
</comment>
<dbReference type="SUPFAM" id="SSF47473">
    <property type="entry name" value="EF-hand"/>
    <property type="match status" value="1"/>
</dbReference>
<dbReference type="FunFam" id="1.10.8.270:FF:000002">
    <property type="entry name" value="TBC1 domain family member 9B"/>
    <property type="match status" value="1"/>
</dbReference>
<dbReference type="PROSITE" id="PS00303">
    <property type="entry name" value="S100_CABP"/>
    <property type="match status" value="1"/>
</dbReference>
<dbReference type="CDD" id="cd13351">
    <property type="entry name" value="PH-GRAM1_TCB1D9_TCB1D9B"/>
    <property type="match status" value="1"/>
</dbReference>
<evidence type="ECO:0000259" key="5">
    <source>
        <dbReference type="PROSITE" id="PS50086"/>
    </source>
</evidence>
<dbReference type="PANTHER" id="PTHR47666:SF1">
    <property type="entry name" value="PROTEIN VASCULAR ASSOCIATED DEATH 1, CHLOROPLASTIC"/>
    <property type="match status" value="1"/>
</dbReference>
<dbReference type="PROSITE" id="PS50222">
    <property type="entry name" value="EF_HAND_2"/>
    <property type="match status" value="1"/>
</dbReference>
<dbReference type="InterPro" id="IPR011992">
    <property type="entry name" value="EF-hand-dom_pair"/>
</dbReference>
<feature type="domain" description="EF-hand" evidence="6">
    <location>
        <begin position="829"/>
        <end position="864"/>
    </location>
</feature>
<feature type="compositionally biased region" description="Polar residues" evidence="4">
    <location>
        <begin position="1164"/>
        <end position="1179"/>
    </location>
</feature>
<feature type="region of interest" description="Disordered" evidence="4">
    <location>
        <begin position="1240"/>
        <end position="1280"/>
    </location>
</feature>
<dbReference type="InterPro" id="IPR035969">
    <property type="entry name" value="Rab-GAP_TBC_sf"/>
</dbReference>
<dbReference type="PANTHER" id="PTHR47666">
    <property type="entry name" value="PROTEIN VASCULAR ASSOCIATED DEATH 1, CHLOROPLASTIC"/>
    <property type="match status" value="1"/>
</dbReference>
<dbReference type="Proteomes" id="UP000245119">
    <property type="component" value="Linkage Group LG3"/>
</dbReference>
<dbReference type="InterPro" id="IPR002048">
    <property type="entry name" value="EF_hand_dom"/>
</dbReference>
<dbReference type="InterPro" id="IPR004182">
    <property type="entry name" value="GRAM"/>
</dbReference>
<evidence type="ECO:0000256" key="3">
    <source>
        <dbReference type="ARBA" id="ARBA00022837"/>
    </source>
</evidence>
<dbReference type="InterPro" id="IPR001751">
    <property type="entry name" value="S100/CaBP7/8-like_CS"/>
</dbReference>
<feature type="region of interest" description="Disordered" evidence="4">
    <location>
        <begin position="1155"/>
        <end position="1197"/>
    </location>
</feature>
<dbReference type="InterPro" id="IPR036017">
    <property type="entry name" value="TCB1D9/TCB1D9B_PH-GRAM2"/>
</dbReference>
<dbReference type="SMART" id="SM00568">
    <property type="entry name" value="GRAM"/>
    <property type="match status" value="2"/>
</dbReference>
<dbReference type="OrthoDB" id="17687at2759"/>
<dbReference type="InterPro" id="IPR036014">
    <property type="entry name" value="TCB1D9/TCB1D9B_PH-GRAM1"/>
</dbReference>
<dbReference type="EMBL" id="PZQS01000003">
    <property type="protein sequence ID" value="PVD33410.1"/>
    <property type="molecule type" value="Genomic_DNA"/>
</dbReference>
<dbReference type="Gene3D" id="1.10.472.80">
    <property type="entry name" value="Ypt/Rab-GAP domain of gyp1p, domain 3"/>
    <property type="match status" value="1"/>
</dbReference>
<dbReference type="GO" id="GO:0005509">
    <property type="term" value="F:calcium ion binding"/>
    <property type="evidence" value="ECO:0007669"/>
    <property type="project" value="InterPro"/>
</dbReference>
<evidence type="ECO:0000259" key="6">
    <source>
        <dbReference type="PROSITE" id="PS50222"/>
    </source>
</evidence>
<gene>
    <name evidence="7" type="ORF">C0Q70_04666</name>
</gene>
<keyword evidence="8" id="KW-1185">Reference proteome</keyword>
<keyword evidence="3" id="KW-0106">Calcium</keyword>
<dbReference type="Gene3D" id="2.30.29.30">
    <property type="entry name" value="Pleckstrin-homology domain (PH domain)/Phosphotyrosine-binding domain (PTB)"/>
    <property type="match status" value="2"/>
</dbReference>
<reference evidence="7 8" key="1">
    <citation type="submission" date="2018-04" db="EMBL/GenBank/DDBJ databases">
        <title>The genome of golden apple snail Pomacea canaliculata provides insight into stress tolerance and invasive adaptation.</title>
        <authorList>
            <person name="Liu C."/>
            <person name="Liu B."/>
            <person name="Ren Y."/>
            <person name="Zhang Y."/>
            <person name="Wang H."/>
            <person name="Li S."/>
            <person name="Jiang F."/>
            <person name="Yin L."/>
            <person name="Zhang G."/>
            <person name="Qian W."/>
            <person name="Fan W."/>
        </authorList>
    </citation>
    <scope>NUCLEOTIDE SEQUENCE [LARGE SCALE GENOMIC DNA]</scope>
    <source>
        <strain evidence="7">SZHN2017</strain>
        <tissue evidence="7">Muscle</tissue>
    </source>
</reference>
<dbReference type="InterPro" id="IPR000195">
    <property type="entry name" value="Rab-GAP-TBC_dom"/>
</dbReference>
<dbReference type="PROSITE" id="PS50086">
    <property type="entry name" value="TBC_RABGAP"/>
    <property type="match status" value="1"/>
</dbReference>
<dbReference type="InterPro" id="IPR018247">
    <property type="entry name" value="EF_Hand_1_Ca_BS"/>
</dbReference>
<evidence type="ECO:0008006" key="9">
    <source>
        <dbReference type="Google" id="ProtNLM"/>
    </source>
</evidence>
<evidence type="ECO:0000256" key="4">
    <source>
        <dbReference type="SAM" id="MobiDB-lite"/>
    </source>
</evidence>
<feature type="compositionally biased region" description="Polar residues" evidence="4">
    <location>
        <begin position="969"/>
        <end position="978"/>
    </location>
</feature>